<dbReference type="PANTHER" id="PTHR13379">
    <property type="entry name" value="UNCHARACTERIZED DUF1308"/>
    <property type="match status" value="1"/>
</dbReference>
<dbReference type="Pfam" id="PF07000">
    <property type="entry name" value="DUF1308"/>
    <property type="match status" value="1"/>
</dbReference>
<evidence type="ECO:0000313" key="2">
    <source>
        <dbReference type="EMBL" id="PFH36144.1"/>
    </source>
</evidence>
<dbReference type="Proteomes" id="UP000224006">
    <property type="component" value="Chromosome III"/>
</dbReference>
<evidence type="ECO:0000313" key="3">
    <source>
        <dbReference type="Proteomes" id="UP000224006"/>
    </source>
</evidence>
<name>A0A2A9MG40_BESBE</name>
<sequence length="209" mass="23937">MPCFRGPPSPTKCPPTSWPKMLQDFLVSKGLTGINLDTTSFVAACSELTHDPENVEASLSDADKKKRIAQIDDEHRNRRYLLRLFESLFKEDGPHVYVSDVVMEEVSTIFRSFAGPRERDRATILFSRVKNSKESLREYDVCDVSHHLLGQRSKHMKPRHQRIFMDGIQRRLLTLTADKAFVSACRHRGFDLVVEGWVLEHSPRSLTGL</sequence>
<dbReference type="GeneID" id="40309266"/>
<dbReference type="InterPro" id="IPR010733">
    <property type="entry name" value="DUF1308"/>
</dbReference>
<proteinExistence type="predicted"/>
<dbReference type="EMBL" id="NWUJ01000003">
    <property type="protein sequence ID" value="PFH36144.1"/>
    <property type="molecule type" value="Genomic_DNA"/>
</dbReference>
<protein>
    <recommendedName>
        <fullName evidence="1">DUF1308 domain-containing protein</fullName>
    </recommendedName>
</protein>
<comment type="caution">
    <text evidence="2">The sequence shown here is derived from an EMBL/GenBank/DDBJ whole genome shotgun (WGS) entry which is preliminary data.</text>
</comment>
<feature type="domain" description="DUF1308" evidence="1">
    <location>
        <begin position="34"/>
        <end position="207"/>
    </location>
</feature>
<dbReference type="STRING" id="94643.A0A2A9MG40"/>
<dbReference type="VEuPathDB" id="ToxoDB:BESB_043360"/>
<gene>
    <name evidence="2" type="ORF">BESB_043360</name>
</gene>
<dbReference type="OrthoDB" id="330117at2759"/>
<reference evidence="2 3" key="1">
    <citation type="submission" date="2017-09" db="EMBL/GenBank/DDBJ databases">
        <title>Genome sequencing of Besnoitia besnoiti strain Bb-Ger1.</title>
        <authorList>
            <person name="Schares G."/>
            <person name="Venepally P."/>
            <person name="Lorenzi H.A."/>
        </authorList>
    </citation>
    <scope>NUCLEOTIDE SEQUENCE [LARGE SCALE GENOMIC DNA]</scope>
    <source>
        <strain evidence="2 3">Bb-Ger1</strain>
    </source>
</reference>
<accession>A0A2A9MG40</accession>
<dbReference type="AlphaFoldDB" id="A0A2A9MG40"/>
<dbReference type="PANTHER" id="PTHR13379:SF0">
    <property type="entry name" value="UPF0415 PROTEIN C7ORF25"/>
    <property type="match status" value="1"/>
</dbReference>
<keyword evidence="3" id="KW-1185">Reference proteome</keyword>
<dbReference type="RefSeq" id="XP_029220153.1">
    <property type="nucleotide sequence ID" value="XM_029362787.1"/>
</dbReference>
<organism evidence="2 3">
    <name type="scientific">Besnoitia besnoiti</name>
    <name type="common">Apicomplexan protozoan</name>
    <dbReference type="NCBI Taxonomy" id="94643"/>
    <lineage>
        <taxon>Eukaryota</taxon>
        <taxon>Sar</taxon>
        <taxon>Alveolata</taxon>
        <taxon>Apicomplexa</taxon>
        <taxon>Conoidasida</taxon>
        <taxon>Coccidia</taxon>
        <taxon>Eucoccidiorida</taxon>
        <taxon>Eimeriorina</taxon>
        <taxon>Sarcocystidae</taxon>
        <taxon>Besnoitia</taxon>
    </lineage>
</organism>
<dbReference type="KEGG" id="bbes:BESB_043360"/>
<evidence type="ECO:0000259" key="1">
    <source>
        <dbReference type="Pfam" id="PF07000"/>
    </source>
</evidence>